<evidence type="ECO:0000313" key="11">
    <source>
        <dbReference type="Proteomes" id="UP001202328"/>
    </source>
</evidence>
<keyword evidence="2 8" id="KW-0812">Transmembrane</keyword>
<dbReference type="PROSITE" id="PS50088">
    <property type="entry name" value="ANK_REPEAT"/>
    <property type="match status" value="4"/>
</dbReference>
<keyword evidence="6 8" id="KW-0472">Membrane</keyword>
<keyword evidence="4 8" id="KW-1133">Transmembrane helix</keyword>
<evidence type="ECO:0000259" key="9">
    <source>
        <dbReference type="Pfam" id="PF13962"/>
    </source>
</evidence>
<name>A0AAD4SFI9_9MAGN</name>
<dbReference type="Gene3D" id="1.25.40.20">
    <property type="entry name" value="Ankyrin repeat-containing domain"/>
    <property type="match status" value="1"/>
</dbReference>
<sequence>MPKRVLVYFLKKFDSRLDNLDEVFTFFGRTPLHIAVLSNDIKYARKILYLEPDLASEKDNRGWTPLHLASARASLEMVELLLMARRDVCTVQDNDQRTPLHLAVMNNRVEVMEILTEEGLPKPKALHQNGETILHFCVKNNCSIETLNLLADKLDIARASNSSIINSRDHNGKTVLQLAAEMGKTEMVKYLLESNNLKREITDASFTEAFNALSPENQNDLETRFLKYNEHDNRNYQEINILSKYGDKRKWLKERVNALMVVATLIAGIAFQAAMNPPGGVWQEDSKVNSSTDPITFAYYLNNMYVSPVSGGLDSYLDYNLPYNSSSGGGGQYSFIRKFVIALMNMWWKDTRYLDMMKKGLILEDFKFTELVSNYNNNGNSSTGGNFPYLIRYAGSPVLAYTWPDIYVIYMVTNGVALFMSLIIIFLVVCGFVIEISVAQVRVLALLICISITCIASAYLSILVAMLPGFYIESERTFKRVQIFLGVCCILGVGSFIWSLVWKIVKLRKRKRDQHIGFMNYFRAFYRSMDAKAAGKLIIFVVCYFGFRLNGFVYYGTWSHKTLFFY</sequence>
<feature type="transmembrane region" description="Helical" evidence="8">
    <location>
        <begin position="483"/>
        <end position="502"/>
    </location>
</feature>
<evidence type="ECO:0000256" key="3">
    <source>
        <dbReference type="ARBA" id="ARBA00022737"/>
    </source>
</evidence>
<feature type="repeat" description="ANK" evidence="7">
    <location>
        <begin position="95"/>
        <end position="119"/>
    </location>
</feature>
<evidence type="ECO:0000256" key="5">
    <source>
        <dbReference type="ARBA" id="ARBA00023043"/>
    </source>
</evidence>
<feature type="domain" description="PGG" evidence="9">
    <location>
        <begin position="250"/>
        <end position="295"/>
    </location>
</feature>
<dbReference type="AlphaFoldDB" id="A0AAD4SFI9"/>
<feature type="transmembrane region" description="Helical" evidence="8">
    <location>
        <begin position="446"/>
        <end position="471"/>
    </location>
</feature>
<evidence type="ECO:0000256" key="6">
    <source>
        <dbReference type="ARBA" id="ARBA00023136"/>
    </source>
</evidence>
<evidence type="ECO:0000256" key="4">
    <source>
        <dbReference type="ARBA" id="ARBA00022989"/>
    </source>
</evidence>
<dbReference type="PANTHER" id="PTHR24186:SF37">
    <property type="entry name" value="PGG DOMAIN-CONTAINING PROTEIN"/>
    <property type="match status" value="1"/>
</dbReference>
<dbReference type="InterPro" id="IPR036770">
    <property type="entry name" value="Ankyrin_rpt-contain_sf"/>
</dbReference>
<gene>
    <name evidence="10" type="ORF">MKW98_000916</name>
</gene>
<dbReference type="Pfam" id="PF00023">
    <property type="entry name" value="Ank"/>
    <property type="match status" value="1"/>
</dbReference>
<dbReference type="GO" id="GO:0005886">
    <property type="term" value="C:plasma membrane"/>
    <property type="evidence" value="ECO:0007669"/>
    <property type="project" value="TreeGrafter"/>
</dbReference>
<dbReference type="Pfam" id="PF12796">
    <property type="entry name" value="Ank_2"/>
    <property type="match status" value="2"/>
</dbReference>
<dbReference type="InterPro" id="IPR002110">
    <property type="entry name" value="Ankyrin_rpt"/>
</dbReference>
<evidence type="ECO:0000256" key="8">
    <source>
        <dbReference type="SAM" id="Phobius"/>
    </source>
</evidence>
<accession>A0AAD4SFI9</accession>
<dbReference type="Pfam" id="PF13962">
    <property type="entry name" value="PGG"/>
    <property type="match status" value="1"/>
</dbReference>
<dbReference type="PANTHER" id="PTHR24186">
    <property type="entry name" value="PROTEIN PHOSPHATASE 1 REGULATORY SUBUNIT"/>
    <property type="match status" value="1"/>
</dbReference>
<dbReference type="PROSITE" id="PS50297">
    <property type="entry name" value="ANK_REP_REGION"/>
    <property type="match status" value="3"/>
</dbReference>
<feature type="transmembrane region" description="Helical" evidence="8">
    <location>
        <begin position="537"/>
        <end position="556"/>
    </location>
</feature>
<dbReference type="Proteomes" id="UP001202328">
    <property type="component" value="Unassembled WGS sequence"/>
</dbReference>
<feature type="repeat" description="ANK" evidence="7">
    <location>
        <begin position="171"/>
        <end position="195"/>
    </location>
</feature>
<dbReference type="SMART" id="SM00248">
    <property type="entry name" value="ANK"/>
    <property type="match status" value="5"/>
</dbReference>
<feature type="transmembrane region" description="Helical" evidence="8">
    <location>
        <begin position="407"/>
        <end position="434"/>
    </location>
</feature>
<comment type="caution">
    <text evidence="10">The sequence shown here is derived from an EMBL/GenBank/DDBJ whole genome shotgun (WGS) entry which is preliminary data.</text>
</comment>
<feature type="repeat" description="ANK" evidence="7">
    <location>
        <begin position="27"/>
        <end position="59"/>
    </location>
</feature>
<keyword evidence="3" id="KW-0677">Repeat</keyword>
<comment type="subcellular location">
    <subcellularLocation>
        <location evidence="1">Membrane</location>
        <topology evidence="1">Multi-pass membrane protein</topology>
    </subcellularLocation>
</comment>
<evidence type="ECO:0000256" key="1">
    <source>
        <dbReference type="ARBA" id="ARBA00004141"/>
    </source>
</evidence>
<evidence type="ECO:0000313" key="10">
    <source>
        <dbReference type="EMBL" id="KAI3900016.1"/>
    </source>
</evidence>
<dbReference type="EMBL" id="JAJJMB010011750">
    <property type="protein sequence ID" value="KAI3900016.1"/>
    <property type="molecule type" value="Genomic_DNA"/>
</dbReference>
<reference evidence="10" key="1">
    <citation type="submission" date="2022-04" db="EMBL/GenBank/DDBJ databases">
        <title>A functionally conserved STORR gene fusion in Papaver species that diverged 16.8 million years ago.</title>
        <authorList>
            <person name="Catania T."/>
        </authorList>
    </citation>
    <scope>NUCLEOTIDE SEQUENCE</scope>
    <source>
        <strain evidence="10">S-188037</strain>
    </source>
</reference>
<proteinExistence type="predicted"/>
<organism evidence="10 11">
    <name type="scientific">Papaver atlanticum</name>
    <dbReference type="NCBI Taxonomy" id="357466"/>
    <lineage>
        <taxon>Eukaryota</taxon>
        <taxon>Viridiplantae</taxon>
        <taxon>Streptophyta</taxon>
        <taxon>Embryophyta</taxon>
        <taxon>Tracheophyta</taxon>
        <taxon>Spermatophyta</taxon>
        <taxon>Magnoliopsida</taxon>
        <taxon>Ranunculales</taxon>
        <taxon>Papaveraceae</taxon>
        <taxon>Papaveroideae</taxon>
        <taxon>Papaver</taxon>
    </lineage>
</organism>
<keyword evidence="11" id="KW-1185">Reference proteome</keyword>
<feature type="repeat" description="ANK" evidence="7">
    <location>
        <begin position="61"/>
        <end position="93"/>
    </location>
</feature>
<keyword evidence="5 7" id="KW-0040">ANK repeat</keyword>
<evidence type="ECO:0000256" key="2">
    <source>
        <dbReference type="ARBA" id="ARBA00022692"/>
    </source>
</evidence>
<dbReference type="SUPFAM" id="SSF48403">
    <property type="entry name" value="Ankyrin repeat"/>
    <property type="match status" value="1"/>
</dbReference>
<protein>
    <recommendedName>
        <fullName evidence="9">PGG domain-containing protein</fullName>
    </recommendedName>
</protein>
<evidence type="ECO:0000256" key="7">
    <source>
        <dbReference type="PROSITE-ProRule" id="PRU00023"/>
    </source>
</evidence>
<dbReference type="InterPro" id="IPR026961">
    <property type="entry name" value="PGG_dom"/>
</dbReference>